<evidence type="ECO:0000259" key="2">
    <source>
        <dbReference type="Pfam" id="PF01814"/>
    </source>
</evidence>
<reference evidence="3 4" key="1">
    <citation type="submission" date="2016-10" db="EMBL/GenBank/DDBJ databases">
        <authorList>
            <person name="de Groot N.N."/>
        </authorList>
    </citation>
    <scope>NUCLEOTIDE SEQUENCE [LARGE SCALE GENOMIC DNA]</scope>
    <source>
        <strain evidence="3 4">CPCC 202699</strain>
    </source>
</reference>
<accession>A0A1H3GNC1</accession>
<protein>
    <submittedName>
        <fullName evidence="3">Hemerythrin HHE cation binding domain-containing protein</fullName>
    </submittedName>
</protein>
<dbReference type="InterPro" id="IPR012312">
    <property type="entry name" value="Hemerythrin-like"/>
</dbReference>
<dbReference type="Proteomes" id="UP000199515">
    <property type="component" value="Unassembled WGS sequence"/>
</dbReference>
<dbReference type="AlphaFoldDB" id="A0A1H3GNC1"/>
<proteinExistence type="predicted"/>
<gene>
    <name evidence="3" type="ORF">SAMN05421504_104333</name>
</gene>
<evidence type="ECO:0000313" key="4">
    <source>
        <dbReference type="Proteomes" id="UP000199515"/>
    </source>
</evidence>
<evidence type="ECO:0000313" key="3">
    <source>
        <dbReference type="EMBL" id="SDY04781.1"/>
    </source>
</evidence>
<feature type="region of interest" description="Disordered" evidence="1">
    <location>
        <begin position="1"/>
        <end position="25"/>
    </location>
</feature>
<evidence type="ECO:0000256" key="1">
    <source>
        <dbReference type="SAM" id="MobiDB-lite"/>
    </source>
</evidence>
<dbReference type="EMBL" id="FNON01000004">
    <property type="protein sequence ID" value="SDY04781.1"/>
    <property type="molecule type" value="Genomic_DNA"/>
</dbReference>
<dbReference type="RefSeq" id="WP_245757428.1">
    <property type="nucleotide sequence ID" value="NZ_FNON01000004.1"/>
</dbReference>
<dbReference type="Gene3D" id="1.20.120.520">
    <property type="entry name" value="nmb1532 protein domain like"/>
    <property type="match status" value="1"/>
</dbReference>
<name>A0A1H3GNC1_9PSEU</name>
<feature type="compositionally biased region" description="Basic residues" evidence="1">
    <location>
        <begin position="1"/>
        <end position="10"/>
    </location>
</feature>
<feature type="domain" description="Hemerythrin-like" evidence="2">
    <location>
        <begin position="43"/>
        <end position="161"/>
    </location>
</feature>
<organism evidence="3 4">
    <name type="scientific">Amycolatopsis xylanica</name>
    <dbReference type="NCBI Taxonomy" id="589385"/>
    <lineage>
        <taxon>Bacteria</taxon>
        <taxon>Bacillati</taxon>
        <taxon>Actinomycetota</taxon>
        <taxon>Actinomycetes</taxon>
        <taxon>Pseudonocardiales</taxon>
        <taxon>Pseudonocardiaceae</taxon>
        <taxon>Amycolatopsis</taxon>
    </lineage>
</organism>
<keyword evidence="4" id="KW-1185">Reference proteome</keyword>
<dbReference type="Pfam" id="PF01814">
    <property type="entry name" value="Hemerythrin"/>
    <property type="match status" value="1"/>
</dbReference>
<dbReference type="STRING" id="589385.SAMN05421504_104333"/>
<sequence>MMFWRQRRSAPGKQTAAGMEAPKPGISSLTDHTARLTAFGNQLIQVHIWLRDQLARLRANAESGLPRELRTHCLTFCSALTRHHTGEDAGAFPALAEQFPELKPVLTELENDHEIVAGIMRRLEELFDQDADAATISRELDGLTALLESHFYYEEKKIVAALNALTWTGPKPEFLRTDD</sequence>